<dbReference type="Proteomes" id="UP001139125">
    <property type="component" value="Unassembled WGS sequence"/>
</dbReference>
<proteinExistence type="inferred from homology"/>
<evidence type="ECO:0000313" key="8">
    <source>
        <dbReference type="Proteomes" id="UP001139125"/>
    </source>
</evidence>
<evidence type="ECO:0000256" key="1">
    <source>
        <dbReference type="ARBA" id="ARBA00004141"/>
    </source>
</evidence>
<dbReference type="AlphaFoldDB" id="A0A9X2L0Q5"/>
<reference evidence="7" key="1">
    <citation type="submission" date="2022-06" db="EMBL/GenBank/DDBJ databases">
        <title>Gracilimonas sp. CAU 1638 isolated from sea sediment.</title>
        <authorList>
            <person name="Kim W."/>
        </authorList>
    </citation>
    <scope>NUCLEOTIDE SEQUENCE</scope>
    <source>
        <strain evidence="7">CAU 1638</strain>
    </source>
</reference>
<feature type="transmembrane region" description="Helical" evidence="6">
    <location>
        <begin position="30"/>
        <end position="50"/>
    </location>
</feature>
<sequence length="291" mass="32914">MNDLISVLGNSTFENYVALESGFSEMAYQMSAHVLTLGYAVMLAGLLYFVLTLKTVKAKFRISSVLSVVVMVSAFLLLYVQQQNWTTALIYNADTARYVLAPGADLFNNGYRYLNWLIDVPMLLFQILFVVTLTTSSFSFIRNGFWFSGAGMIITGYIGQFYEVSNPVVFFIWGFISTVFFIHILYLMNKVIKEGQEGIPEKAKGYLGTIWKLFLFSWFLYPGAYLMPYLFSFGLEPALSETAVVARHITYTVADISSKVIYGILLTLAAQEMSKAEGYDYDTFDRELNSQ</sequence>
<dbReference type="Pfam" id="PF01036">
    <property type="entry name" value="Bac_rhodopsin"/>
    <property type="match status" value="1"/>
</dbReference>
<name>A0A9X2L0Q5_9BACT</name>
<dbReference type="InterPro" id="IPR001425">
    <property type="entry name" value="Arc/bac/fun_rhodopsins"/>
</dbReference>
<keyword evidence="5 6" id="KW-0472">Membrane</keyword>
<dbReference type="RefSeq" id="WP_255131804.1">
    <property type="nucleotide sequence ID" value="NZ_JANDBC010000001.1"/>
</dbReference>
<evidence type="ECO:0000256" key="4">
    <source>
        <dbReference type="ARBA" id="ARBA00022989"/>
    </source>
</evidence>
<keyword evidence="3 6" id="KW-0812">Transmembrane</keyword>
<evidence type="ECO:0000313" key="7">
    <source>
        <dbReference type="EMBL" id="MCP9290070.1"/>
    </source>
</evidence>
<feature type="transmembrane region" description="Helical" evidence="6">
    <location>
        <begin position="209"/>
        <end position="231"/>
    </location>
</feature>
<comment type="similarity">
    <text evidence="2">Belongs to the archaeal/bacterial/fungal opsin family.</text>
</comment>
<keyword evidence="4 6" id="KW-1133">Transmembrane helix</keyword>
<dbReference type="Gene3D" id="1.20.1070.10">
    <property type="entry name" value="Rhodopsin 7-helix transmembrane proteins"/>
    <property type="match status" value="1"/>
</dbReference>
<feature type="transmembrane region" description="Helical" evidence="6">
    <location>
        <begin position="145"/>
        <end position="162"/>
    </location>
</feature>
<evidence type="ECO:0000256" key="5">
    <source>
        <dbReference type="ARBA" id="ARBA00023136"/>
    </source>
</evidence>
<feature type="transmembrane region" description="Helical" evidence="6">
    <location>
        <begin position="62"/>
        <end position="80"/>
    </location>
</feature>
<comment type="caution">
    <text evidence="7">The sequence shown here is derived from an EMBL/GenBank/DDBJ whole genome shotgun (WGS) entry which is preliminary data.</text>
</comment>
<dbReference type="GO" id="GO:0016020">
    <property type="term" value="C:membrane"/>
    <property type="evidence" value="ECO:0007669"/>
    <property type="project" value="UniProtKB-SubCell"/>
</dbReference>
<comment type="subcellular location">
    <subcellularLocation>
        <location evidence="1">Membrane</location>
        <topology evidence="1">Multi-pass membrane protein</topology>
    </subcellularLocation>
</comment>
<evidence type="ECO:0000256" key="2">
    <source>
        <dbReference type="ARBA" id="ARBA00008130"/>
    </source>
</evidence>
<evidence type="ECO:0000256" key="3">
    <source>
        <dbReference type="ARBA" id="ARBA00022692"/>
    </source>
</evidence>
<dbReference type="SMART" id="SM01021">
    <property type="entry name" value="Bac_rhodopsin"/>
    <property type="match status" value="1"/>
</dbReference>
<feature type="transmembrane region" description="Helical" evidence="6">
    <location>
        <begin position="168"/>
        <end position="188"/>
    </location>
</feature>
<organism evidence="7 8">
    <name type="scientific">Gracilimonas sediminicola</name>
    <dbReference type="NCBI Taxonomy" id="2952158"/>
    <lineage>
        <taxon>Bacteria</taxon>
        <taxon>Pseudomonadati</taxon>
        <taxon>Balneolota</taxon>
        <taxon>Balneolia</taxon>
        <taxon>Balneolales</taxon>
        <taxon>Balneolaceae</taxon>
        <taxon>Gracilimonas</taxon>
    </lineage>
</organism>
<dbReference type="SUPFAM" id="SSF81321">
    <property type="entry name" value="Family A G protein-coupled receptor-like"/>
    <property type="match status" value="1"/>
</dbReference>
<accession>A0A9X2L0Q5</accession>
<feature type="transmembrane region" description="Helical" evidence="6">
    <location>
        <begin position="113"/>
        <end position="133"/>
    </location>
</feature>
<dbReference type="EMBL" id="JANDBC010000001">
    <property type="protein sequence ID" value="MCP9290070.1"/>
    <property type="molecule type" value="Genomic_DNA"/>
</dbReference>
<protein>
    <submittedName>
        <fullName evidence="7">Bacteriorhodopsin-like</fullName>
    </submittedName>
</protein>
<evidence type="ECO:0000256" key="6">
    <source>
        <dbReference type="SAM" id="Phobius"/>
    </source>
</evidence>
<gene>
    <name evidence="7" type="ORF">NM125_00590</name>
</gene>
<dbReference type="PRINTS" id="PR00251">
    <property type="entry name" value="BACTRLOPSIN"/>
</dbReference>
<keyword evidence="8" id="KW-1185">Reference proteome</keyword>